<protein>
    <submittedName>
        <fullName evidence="4">Zn-dependent hydrolase</fullName>
    </submittedName>
</protein>
<feature type="domain" description="Peptidase M20 dimerisation" evidence="3">
    <location>
        <begin position="223"/>
        <end position="312"/>
    </location>
</feature>
<evidence type="ECO:0000313" key="4">
    <source>
        <dbReference type="EMBL" id="MCM2387521.1"/>
    </source>
</evidence>
<dbReference type="RefSeq" id="WP_250917881.1">
    <property type="nucleotide sequence ID" value="NZ_JAMQAW010000003.1"/>
</dbReference>
<evidence type="ECO:0000313" key="5">
    <source>
        <dbReference type="Proteomes" id="UP001431429"/>
    </source>
</evidence>
<dbReference type="GO" id="GO:0016787">
    <property type="term" value="F:hydrolase activity"/>
    <property type="evidence" value="ECO:0007669"/>
    <property type="project" value="UniProtKB-KW"/>
</dbReference>
<dbReference type="Pfam" id="PF07687">
    <property type="entry name" value="M20_dimer"/>
    <property type="match status" value="1"/>
</dbReference>
<organism evidence="4 5">
    <name type="scientific">Streptomyces albipurpureus</name>
    <dbReference type="NCBI Taxonomy" id="2897419"/>
    <lineage>
        <taxon>Bacteria</taxon>
        <taxon>Bacillati</taxon>
        <taxon>Actinomycetota</taxon>
        <taxon>Actinomycetes</taxon>
        <taxon>Kitasatosporales</taxon>
        <taxon>Streptomycetaceae</taxon>
        <taxon>Streptomyces</taxon>
    </lineage>
</organism>
<evidence type="ECO:0000256" key="1">
    <source>
        <dbReference type="ARBA" id="ARBA00006153"/>
    </source>
</evidence>
<dbReference type="PANTHER" id="PTHR32494">
    <property type="entry name" value="ALLANTOATE DEIMINASE-RELATED"/>
    <property type="match status" value="1"/>
</dbReference>
<reference evidence="4" key="1">
    <citation type="submission" date="2022-06" db="EMBL/GenBank/DDBJ databases">
        <title>Genome public.</title>
        <authorList>
            <person name="Sun Q."/>
        </authorList>
    </citation>
    <scope>NUCLEOTIDE SEQUENCE</scope>
    <source>
        <strain evidence="4">CWNU-1</strain>
    </source>
</reference>
<dbReference type="Gene3D" id="3.30.70.360">
    <property type="match status" value="1"/>
</dbReference>
<dbReference type="CDD" id="cd03884">
    <property type="entry name" value="M20_bAS"/>
    <property type="match status" value="1"/>
</dbReference>
<accession>A0ABT0UJR4</accession>
<dbReference type="SUPFAM" id="SSF55031">
    <property type="entry name" value="Bacterial exopeptidase dimerisation domain"/>
    <property type="match status" value="1"/>
</dbReference>
<dbReference type="PANTHER" id="PTHR32494:SF5">
    <property type="entry name" value="ALLANTOATE AMIDOHYDROLASE"/>
    <property type="match status" value="1"/>
</dbReference>
<dbReference type="PIRSF" id="PIRSF001235">
    <property type="entry name" value="Amidase_carbamoylase"/>
    <property type="match status" value="1"/>
</dbReference>
<gene>
    <name evidence="4" type="ORF">NBG84_04215</name>
</gene>
<dbReference type="SUPFAM" id="SSF53187">
    <property type="entry name" value="Zn-dependent exopeptidases"/>
    <property type="match status" value="1"/>
</dbReference>
<comment type="caution">
    <text evidence="4">The sequence shown here is derived from an EMBL/GenBank/DDBJ whole genome shotgun (WGS) entry which is preliminary data.</text>
</comment>
<keyword evidence="2 4" id="KW-0378">Hydrolase</keyword>
<comment type="similarity">
    <text evidence="1">Belongs to the peptidase M20 family.</text>
</comment>
<dbReference type="NCBIfam" id="NF006771">
    <property type="entry name" value="PRK09290.1-5"/>
    <property type="match status" value="1"/>
</dbReference>
<sequence>MTAPTLAALPRADADRLQRHLDTFAGMSEPGQGPGVTRLAYTPLERQAHDVYTAHMRALGLEVRTDTAGNTIAELPGTTPGLPGLGTGSHLDSVPGAGAYDGIAGVVAAMEVARLFVSGGIRLTRPVRFVAFAAEEGARFGQACTGSRIAAGLTGPADLKTKQDAECVSLAQAMTAVGLDPNDTEAARWRGEDWAAFLELHIEQGSVLESESVPIGLVDLISGSTRLRLDLTGRASHTGGTPMRMRADAMAAAAEIILMIETLANDSRHHGTRATVGRMHASPGSLTTIAGSAEVYVDVRDVDNDRQRLTAAEIVDGAQNICSRRGVGCRSRLLADASPVILPRWLRDTIAEAAAEAGIAHRVMPSGASHDAQMINHVVPTGMIFVPSHNGGVSHSPEELTHPAELAVGTDILASGLLRLDARLSAQEATAA</sequence>
<dbReference type="EMBL" id="JAMQAW010000003">
    <property type="protein sequence ID" value="MCM2387521.1"/>
    <property type="molecule type" value="Genomic_DNA"/>
</dbReference>
<dbReference type="Pfam" id="PF01546">
    <property type="entry name" value="Peptidase_M20"/>
    <property type="match status" value="1"/>
</dbReference>
<name>A0ABT0UJR4_9ACTN</name>
<dbReference type="NCBIfam" id="TIGR01879">
    <property type="entry name" value="hydantase"/>
    <property type="match status" value="1"/>
</dbReference>
<proteinExistence type="inferred from homology"/>
<dbReference type="InterPro" id="IPR036264">
    <property type="entry name" value="Bact_exopeptidase_dim_dom"/>
</dbReference>
<dbReference type="InterPro" id="IPR011650">
    <property type="entry name" value="Peptidase_M20_dimer"/>
</dbReference>
<dbReference type="InterPro" id="IPR002933">
    <property type="entry name" value="Peptidase_M20"/>
</dbReference>
<dbReference type="Proteomes" id="UP001431429">
    <property type="component" value="Unassembled WGS sequence"/>
</dbReference>
<keyword evidence="5" id="KW-1185">Reference proteome</keyword>
<dbReference type="InterPro" id="IPR010158">
    <property type="entry name" value="Amidase_Cbmase"/>
</dbReference>
<dbReference type="Gene3D" id="3.40.630.10">
    <property type="entry name" value="Zn peptidases"/>
    <property type="match status" value="1"/>
</dbReference>
<evidence type="ECO:0000259" key="3">
    <source>
        <dbReference type="Pfam" id="PF07687"/>
    </source>
</evidence>
<evidence type="ECO:0000256" key="2">
    <source>
        <dbReference type="ARBA" id="ARBA00022801"/>
    </source>
</evidence>